<protein>
    <submittedName>
        <fullName evidence="1">Uncharacterized protein</fullName>
    </submittedName>
</protein>
<name>A0A371GRG6_MUCPR</name>
<dbReference type="EMBL" id="QJKJ01004697">
    <property type="protein sequence ID" value="RDX93120.1"/>
    <property type="molecule type" value="Genomic_DNA"/>
</dbReference>
<dbReference type="Proteomes" id="UP000257109">
    <property type="component" value="Unassembled WGS sequence"/>
</dbReference>
<reference evidence="1" key="1">
    <citation type="submission" date="2018-05" db="EMBL/GenBank/DDBJ databases">
        <title>Draft genome of Mucuna pruriens seed.</title>
        <authorList>
            <person name="Nnadi N.E."/>
            <person name="Vos R."/>
            <person name="Hasami M.H."/>
            <person name="Devisetty U.K."/>
            <person name="Aguiy J.C."/>
        </authorList>
    </citation>
    <scope>NUCLEOTIDE SEQUENCE [LARGE SCALE GENOMIC DNA]</scope>
    <source>
        <strain evidence="1">JCA_2017</strain>
    </source>
</reference>
<sequence>MAFQKVDDTFGFTLFNELQYVLKSLDLNVDYVKGHGYGNGSNMKGKHQRVQNWFLEITQEHYIYLSEVESLVNALESFDFLLGNRRHDKKKYFVNDEG</sequence>
<evidence type="ECO:0000313" key="2">
    <source>
        <dbReference type="Proteomes" id="UP000257109"/>
    </source>
</evidence>
<keyword evidence="2" id="KW-1185">Reference proteome</keyword>
<proteinExistence type="predicted"/>
<organism evidence="1 2">
    <name type="scientific">Mucuna pruriens</name>
    <name type="common">Velvet bean</name>
    <name type="synonym">Dolichos pruriens</name>
    <dbReference type="NCBI Taxonomy" id="157652"/>
    <lineage>
        <taxon>Eukaryota</taxon>
        <taxon>Viridiplantae</taxon>
        <taxon>Streptophyta</taxon>
        <taxon>Embryophyta</taxon>
        <taxon>Tracheophyta</taxon>
        <taxon>Spermatophyta</taxon>
        <taxon>Magnoliopsida</taxon>
        <taxon>eudicotyledons</taxon>
        <taxon>Gunneridae</taxon>
        <taxon>Pentapetalae</taxon>
        <taxon>rosids</taxon>
        <taxon>fabids</taxon>
        <taxon>Fabales</taxon>
        <taxon>Fabaceae</taxon>
        <taxon>Papilionoideae</taxon>
        <taxon>50 kb inversion clade</taxon>
        <taxon>NPAAA clade</taxon>
        <taxon>indigoferoid/millettioid clade</taxon>
        <taxon>Phaseoleae</taxon>
        <taxon>Mucuna</taxon>
    </lineage>
</organism>
<dbReference type="STRING" id="157652.A0A371GRG6"/>
<dbReference type="OrthoDB" id="1692427at2759"/>
<dbReference type="AlphaFoldDB" id="A0A371GRG6"/>
<comment type="caution">
    <text evidence="1">The sequence shown here is derived from an EMBL/GenBank/DDBJ whole genome shotgun (WGS) entry which is preliminary data.</text>
</comment>
<accession>A0A371GRG6</accession>
<gene>
    <name evidence="1" type="ORF">CR513_24659</name>
</gene>
<feature type="non-terminal residue" evidence="1">
    <location>
        <position position="1"/>
    </location>
</feature>
<evidence type="ECO:0000313" key="1">
    <source>
        <dbReference type="EMBL" id="RDX93120.1"/>
    </source>
</evidence>